<keyword evidence="5 7" id="KW-0694">RNA-binding</keyword>
<dbReference type="PROSITE" id="PS51194">
    <property type="entry name" value="HELICASE_CTER"/>
    <property type="match status" value="1"/>
</dbReference>
<comment type="function">
    <text evidence="7">RNA helicase.</text>
</comment>
<comment type="similarity">
    <text evidence="6">Belongs to the DEAD box helicase family.</text>
</comment>
<dbReference type="SUPFAM" id="SSF52540">
    <property type="entry name" value="P-loop containing nucleoside triphosphate hydrolases"/>
    <property type="match status" value="1"/>
</dbReference>
<feature type="compositionally biased region" description="Polar residues" evidence="8">
    <location>
        <begin position="126"/>
        <end position="137"/>
    </location>
</feature>
<dbReference type="GO" id="GO:0003723">
    <property type="term" value="F:RNA binding"/>
    <property type="evidence" value="ECO:0007669"/>
    <property type="project" value="UniProtKB-UniRule"/>
</dbReference>
<evidence type="ECO:0000313" key="11">
    <source>
        <dbReference type="EMBL" id="MBY07502.1"/>
    </source>
</evidence>
<feature type="region of interest" description="Disordered" evidence="8">
    <location>
        <begin position="698"/>
        <end position="746"/>
    </location>
</feature>
<evidence type="ECO:0000256" key="6">
    <source>
        <dbReference type="RuleBase" id="RU000492"/>
    </source>
</evidence>
<dbReference type="Pfam" id="PF00271">
    <property type="entry name" value="Helicase_C"/>
    <property type="match status" value="1"/>
</dbReference>
<evidence type="ECO:0000256" key="2">
    <source>
        <dbReference type="ARBA" id="ARBA00022801"/>
    </source>
</evidence>
<protein>
    <recommendedName>
        <fullName evidence="7">ATP-dependent RNA helicase</fullName>
        <ecNumber evidence="7">3.6.4.13</ecNumber>
    </recommendedName>
</protein>
<dbReference type="PROSITE" id="PS51192">
    <property type="entry name" value="HELICASE_ATP_BIND_1"/>
    <property type="match status" value="1"/>
</dbReference>
<dbReference type="InterPro" id="IPR014001">
    <property type="entry name" value="Helicase_ATP-bd"/>
</dbReference>
<keyword evidence="2 6" id="KW-0378">Hydrolase</keyword>
<dbReference type="GO" id="GO:0003724">
    <property type="term" value="F:RNA helicase activity"/>
    <property type="evidence" value="ECO:0007669"/>
    <property type="project" value="UniProtKB-EC"/>
</dbReference>
<comment type="domain">
    <text evidence="7">The Q motif is unique to and characteristic of the DEAD box family of RNA helicases and controls ATP binding and hydrolysis.</text>
</comment>
<dbReference type="AlphaFoldDB" id="A0A2R5LDC3"/>
<dbReference type="CDD" id="cd17956">
    <property type="entry name" value="DEADc_DDX51"/>
    <property type="match status" value="1"/>
</dbReference>
<organism evidence="11">
    <name type="scientific">Ornithodoros turicata</name>
    <dbReference type="NCBI Taxonomy" id="34597"/>
    <lineage>
        <taxon>Eukaryota</taxon>
        <taxon>Metazoa</taxon>
        <taxon>Ecdysozoa</taxon>
        <taxon>Arthropoda</taxon>
        <taxon>Chelicerata</taxon>
        <taxon>Arachnida</taxon>
        <taxon>Acari</taxon>
        <taxon>Parasitiformes</taxon>
        <taxon>Ixodida</taxon>
        <taxon>Ixodoidea</taxon>
        <taxon>Argasidae</taxon>
        <taxon>Ornithodorinae</taxon>
        <taxon>Ornithodoros</taxon>
    </lineage>
</organism>
<feature type="compositionally biased region" description="Basic residues" evidence="8">
    <location>
        <begin position="179"/>
        <end position="190"/>
    </location>
</feature>
<feature type="compositionally biased region" description="Basic residues" evidence="8">
    <location>
        <begin position="708"/>
        <end position="720"/>
    </location>
</feature>
<dbReference type="PROSITE" id="PS00039">
    <property type="entry name" value="DEAD_ATP_HELICASE"/>
    <property type="match status" value="1"/>
</dbReference>
<dbReference type="CDD" id="cd18787">
    <property type="entry name" value="SF2_C_DEAD"/>
    <property type="match status" value="1"/>
</dbReference>
<dbReference type="EMBL" id="GGLE01003376">
    <property type="protein sequence ID" value="MBY07502.1"/>
    <property type="molecule type" value="Transcribed_RNA"/>
</dbReference>
<evidence type="ECO:0000256" key="5">
    <source>
        <dbReference type="ARBA" id="ARBA00022884"/>
    </source>
</evidence>
<evidence type="ECO:0000256" key="3">
    <source>
        <dbReference type="ARBA" id="ARBA00022806"/>
    </source>
</evidence>
<sequence>MDQLYIVNRFKAQEDLTETQKVIDPQRRLRKLLKQASEKQEASRHFPKTHDVPSELTTPDSAITTKPKKRKRDPQDCTDNIHSTLKKTHEDDGASTVPSENNVHSEGNVEKPKKKKRKTAGKDNKITTQISEQVPTHSTKEGEQNCADGASEIHAESLKASDSTKPLVSSEAETEIKDKKTRTRSKKKLKQNKEKASPVQNGELFPVLGDMSAKLGDTVKRVLPDWLSNPEVIEPSVSKAKKSTARIGAHSGMLSSEMLSTLSANSIKRLFPVQEKVIPWLLSSAQQRSFIPPRDVCVSAPTGSGKTLAYVIPIVESLRSRVVRSIRAVVVLPVRELAAQVFQVFSKYVRGTTLKVQLLTASKPLAEEQALIVRKGVRGYQSLVDIVVTTPHRLFDHLQRTPGFSLQQLRFFILDEADRVVEDIRRTLIPQVEAAVFGDDKGNCCCYGEHRCQRLYSQPLTACSLQHCRQPVQKLLYSATLTQDPEKLQSLMLFHPTLFTASASQQQPAGMFGGKYTTPQGLTEFYYSVKDATKPLAVWNLVAKNGYHGTLCFTASREEAHRLSLVLNFMGDIEAREFSADLSTADRAKVLRTFAAGKIDVLVCSTVLARGLDIHNVQNVICYDPPKYIKTYVHQVGRTARAGKPGTAITLMRAGQVARFRDMLSSVGKEDVKCMDIEEGTLSPFHQKYREALNRAQEVISEESQKRKDSKKPKFAKKNKMPASAFGKKKISHNLTERNQKLRRER</sequence>
<feature type="compositionally biased region" description="Basic and acidic residues" evidence="8">
    <location>
        <begin position="735"/>
        <end position="746"/>
    </location>
</feature>
<feature type="region of interest" description="Disordered" evidence="8">
    <location>
        <begin position="32"/>
        <end position="198"/>
    </location>
</feature>
<keyword evidence="4 6" id="KW-0067">ATP-binding</keyword>
<dbReference type="Gene3D" id="3.40.50.300">
    <property type="entry name" value="P-loop containing nucleotide triphosphate hydrolases"/>
    <property type="match status" value="2"/>
</dbReference>
<dbReference type="GO" id="GO:0016787">
    <property type="term" value="F:hydrolase activity"/>
    <property type="evidence" value="ECO:0007669"/>
    <property type="project" value="UniProtKB-KW"/>
</dbReference>
<dbReference type="SMART" id="SM00487">
    <property type="entry name" value="DEXDc"/>
    <property type="match status" value="1"/>
</dbReference>
<feature type="domain" description="Helicase ATP-binding" evidence="9">
    <location>
        <begin position="287"/>
        <end position="499"/>
    </location>
</feature>
<dbReference type="SMART" id="SM00490">
    <property type="entry name" value="HELICc"/>
    <property type="match status" value="1"/>
</dbReference>
<evidence type="ECO:0000256" key="7">
    <source>
        <dbReference type="RuleBase" id="RU365068"/>
    </source>
</evidence>
<evidence type="ECO:0000259" key="10">
    <source>
        <dbReference type="PROSITE" id="PS51194"/>
    </source>
</evidence>
<dbReference type="Pfam" id="PF00270">
    <property type="entry name" value="DEAD"/>
    <property type="match status" value="1"/>
</dbReference>
<feature type="compositionally biased region" description="Polar residues" evidence="8">
    <location>
        <begin position="55"/>
        <end position="64"/>
    </location>
</feature>
<dbReference type="GO" id="GO:0005524">
    <property type="term" value="F:ATP binding"/>
    <property type="evidence" value="ECO:0007669"/>
    <property type="project" value="UniProtKB-UniRule"/>
</dbReference>
<proteinExistence type="inferred from homology"/>
<accession>A0A2R5LDC3</accession>
<keyword evidence="3 6" id="KW-0347">Helicase</keyword>
<reference evidence="11" key="1">
    <citation type="submission" date="2018-03" db="EMBL/GenBank/DDBJ databases">
        <title>The relapsing fever spirochete Borrelia turicatae persists in the highly oxidative environment of its soft-bodied tick vector.</title>
        <authorList>
            <person name="Bourret T.J."/>
            <person name="Boyle W.K."/>
            <person name="Valenzuela J.G."/>
            <person name="Oliveira F."/>
            <person name="Lopez J.E."/>
        </authorList>
    </citation>
    <scope>NUCLEOTIDE SEQUENCE</scope>
    <source>
        <strain evidence="11">Kansas strain/isolate</strain>
        <tissue evidence="11">Salivary glands</tissue>
    </source>
</reference>
<name>A0A2R5LDC3_9ACAR</name>
<keyword evidence="1 6" id="KW-0547">Nucleotide-binding</keyword>
<evidence type="ECO:0000256" key="8">
    <source>
        <dbReference type="SAM" id="MobiDB-lite"/>
    </source>
</evidence>
<comment type="catalytic activity">
    <reaction evidence="7">
        <text>ATP + H2O = ADP + phosphate + H(+)</text>
        <dbReference type="Rhea" id="RHEA:13065"/>
        <dbReference type="ChEBI" id="CHEBI:15377"/>
        <dbReference type="ChEBI" id="CHEBI:15378"/>
        <dbReference type="ChEBI" id="CHEBI:30616"/>
        <dbReference type="ChEBI" id="CHEBI:43474"/>
        <dbReference type="ChEBI" id="CHEBI:456216"/>
        <dbReference type="EC" id="3.6.4.13"/>
    </reaction>
</comment>
<dbReference type="InterPro" id="IPR001650">
    <property type="entry name" value="Helicase_C-like"/>
</dbReference>
<dbReference type="PANTHER" id="PTHR24031">
    <property type="entry name" value="RNA HELICASE"/>
    <property type="match status" value="1"/>
</dbReference>
<dbReference type="InterPro" id="IPR027417">
    <property type="entry name" value="P-loop_NTPase"/>
</dbReference>
<feature type="compositionally biased region" description="Basic and acidic residues" evidence="8">
    <location>
        <begin position="36"/>
        <end position="53"/>
    </location>
</feature>
<dbReference type="EC" id="3.6.4.13" evidence="7"/>
<dbReference type="InterPro" id="IPR000629">
    <property type="entry name" value="RNA-helicase_DEAD-box_CS"/>
</dbReference>
<evidence type="ECO:0000256" key="1">
    <source>
        <dbReference type="ARBA" id="ARBA00022741"/>
    </source>
</evidence>
<feature type="compositionally biased region" description="Polar residues" evidence="8">
    <location>
        <begin position="96"/>
        <end position="105"/>
    </location>
</feature>
<feature type="domain" description="Helicase C-terminal" evidence="10">
    <location>
        <begin position="521"/>
        <end position="683"/>
    </location>
</feature>
<evidence type="ECO:0000259" key="9">
    <source>
        <dbReference type="PROSITE" id="PS51192"/>
    </source>
</evidence>
<dbReference type="InterPro" id="IPR011545">
    <property type="entry name" value="DEAD/DEAH_box_helicase_dom"/>
</dbReference>
<evidence type="ECO:0000256" key="4">
    <source>
        <dbReference type="ARBA" id="ARBA00022840"/>
    </source>
</evidence>